<dbReference type="Pfam" id="PF02801">
    <property type="entry name" value="Ketoacyl-synt_C"/>
    <property type="match status" value="1"/>
</dbReference>
<evidence type="ECO:0000256" key="1">
    <source>
        <dbReference type="ARBA" id="ARBA00022679"/>
    </source>
</evidence>
<dbReference type="GO" id="GO:0004312">
    <property type="term" value="F:fatty acid synthase activity"/>
    <property type="evidence" value="ECO:0007669"/>
    <property type="project" value="TreeGrafter"/>
</dbReference>
<evidence type="ECO:0000313" key="3">
    <source>
        <dbReference type="EMBL" id="BCI88655.1"/>
    </source>
</evidence>
<feature type="domain" description="Beta-ketoacyl synthase C-terminal" evidence="2">
    <location>
        <begin position="11"/>
        <end position="50"/>
    </location>
</feature>
<protein>
    <recommendedName>
        <fullName evidence="2">Beta-ketoacyl synthase C-terminal domain-containing protein</fullName>
    </recommendedName>
</protein>
<dbReference type="InterPro" id="IPR014031">
    <property type="entry name" value="Ketoacyl_synth_C"/>
</dbReference>
<organism evidence="3 4">
    <name type="scientific">Mycobacterium kansasii</name>
    <dbReference type="NCBI Taxonomy" id="1768"/>
    <lineage>
        <taxon>Bacteria</taxon>
        <taxon>Bacillati</taxon>
        <taxon>Actinomycetota</taxon>
        <taxon>Actinomycetes</taxon>
        <taxon>Mycobacteriales</taxon>
        <taxon>Mycobacteriaceae</taxon>
        <taxon>Mycobacterium</taxon>
    </lineage>
</organism>
<keyword evidence="1" id="KW-0808">Transferase</keyword>
<dbReference type="PANTHER" id="PTHR43775:SF51">
    <property type="entry name" value="INACTIVE PHENOLPHTHIOCEROL SYNTHESIS POLYKETIDE SYNTHASE TYPE I PKS1-RELATED"/>
    <property type="match status" value="1"/>
</dbReference>
<dbReference type="Proteomes" id="UP000516380">
    <property type="component" value="Chromosome"/>
</dbReference>
<gene>
    <name evidence="3" type="ORF">NIIDMKKI_38610</name>
</gene>
<evidence type="ECO:0000259" key="2">
    <source>
        <dbReference type="Pfam" id="PF02801"/>
    </source>
</evidence>
<dbReference type="GO" id="GO:0006633">
    <property type="term" value="P:fatty acid biosynthetic process"/>
    <property type="evidence" value="ECO:0007669"/>
    <property type="project" value="TreeGrafter"/>
</dbReference>
<dbReference type="InterPro" id="IPR050091">
    <property type="entry name" value="PKS_NRPS_Biosynth_Enz"/>
</dbReference>
<dbReference type="Gene3D" id="3.40.47.10">
    <property type="match status" value="1"/>
</dbReference>
<sequence>MWWRAWDRDHAGDPIEAQAIVATYGQGRSEPLWLGSIKSNMGHTSAAAGWPG</sequence>
<accession>A0A7G1IFW7</accession>
<dbReference type="SUPFAM" id="SSF53901">
    <property type="entry name" value="Thiolase-like"/>
    <property type="match status" value="1"/>
</dbReference>
<dbReference type="EMBL" id="AP023343">
    <property type="protein sequence ID" value="BCI88655.1"/>
    <property type="molecule type" value="Genomic_DNA"/>
</dbReference>
<dbReference type="AlphaFoldDB" id="A0A7G1IFW7"/>
<dbReference type="PANTHER" id="PTHR43775">
    <property type="entry name" value="FATTY ACID SYNTHASE"/>
    <property type="match status" value="1"/>
</dbReference>
<reference evidence="3 4" key="1">
    <citation type="submission" date="2020-07" db="EMBL/GenBank/DDBJ databases">
        <title>Mycobacterium kansasii (former subtype) with zoonotic potential isolated from diseased indoor pet cat, Japan.</title>
        <authorList>
            <person name="Fukano H."/>
            <person name="Terazono T."/>
            <person name="Hoshino Y."/>
        </authorList>
    </citation>
    <scope>NUCLEOTIDE SEQUENCE [LARGE SCALE GENOMIC DNA]</scope>
    <source>
        <strain evidence="3 4">Kuro-I</strain>
    </source>
</reference>
<evidence type="ECO:0000313" key="4">
    <source>
        <dbReference type="Proteomes" id="UP000516380"/>
    </source>
</evidence>
<dbReference type="InterPro" id="IPR016039">
    <property type="entry name" value="Thiolase-like"/>
</dbReference>
<proteinExistence type="predicted"/>
<name>A0A7G1IFW7_MYCKA</name>
<keyword evidence="4" id="KW-1185">Reference proteome</keyword>